<dbReference type="RefSeq" id="WP_330796236.1">
    <property type="nucleotide sequence ID" value="NZ_JAZEWV010000012.1"/>
</dbReference>
<feature type="region of interest" description="Disordered" evidence="1">
    <location>
        <begin position="341"/>
        <end position="374"/>
    </location>
</feature>
<accession>A0ABU7PCU4</accession>
<gene>
    <name evidence="2" type="ORF">V2S66_16770</name>
</gene>
<name>A0ABU7PCU4_9ACTN</name>
<sequence>MQPDQIAVTITRQGTRVTARTSGPPAQGNAADALGAEHGYAYLTGPLRRRGLVVTVEYGLSDYIVHAELPDGSALIISPPQEPPADHPPGHPKSWLVTRSHPYDSTVHEVLYNSEPGGPHAWNAGGTAPLLAAIDVRLDQLALHSPTPPVALEPFNGADAVLHRAGFVSEVTHRGRFHYLPFGMTDPVEQRRAVTRAVDMLGTEGFAYAVEADLLDNSLPVPADNGMSLGDRLAHLTQSLSRAGHTSQAVAALSELTAPGDGVLDRLTEVLDATADWWEGLGEAADPLYADRLRRINHHISVSVLEIKNLRDTLADRHTAHPWHAQPESITPPERQVAAALAFSPTAQQNRPAPLPARTATTAAPPTARPARTR</sequence>
<evidence type="ECO:0000313" key="2">
    <source>
        <dbReference type="EMBL" id="MEE4543620.1"/>
    </source>
</evidence>
<evidence type="ECO:0000313" key="3">
    <source>
        <dbReference type="Proteomes" id="UP001344658"/>
    </source>
</evidence>
<protein>
    <submittedName>
        <fullName evidence="2">Uncharacterized protein</fullName>
    </submittedName>
</protein>
<comment type="caution">
    <text evidence="2">The sequence shown here is derived from an EMBL/GenBank/DDBJ whole genome shotgun (WGS) entry which is preliminary data.</text>
</comment>
<dbReference type="EMBL" id="JAZEWV010000012">
    <property type="protein sequence ID" value="MEE4543620.1"/>
    <property type="molecule type" value="Genomic_DNA"/>
</dbReference>
<evidence type="ECO:0000256" key="1">
    <source>
        <dbReference type="SAM" id="MobiDB-lite"/>
    </source>
</evidence>
<proteinExistence type="predicted"/>
<reference evidence="2 3" key="1">
    <citation type="submission" date="2023-12" db="EMBL/GenBank/DDBJ databases">
        <title>Streptomyces sp. V4-01.</title>
        <authorList>
            <person name="Somphong A."/>
            <person name="Phongsopitanun W."/>
        </authorList>
    </citation>
    <scope>NUCLEOTIDE SEQUENCE [LARGE SCALE GENOMIC DNA]</scope>
    <source>
        <strain evidence="2 3">V4-01</strain>
    </source>
</reference>
<keyword evidence="3" id="KW-1185">Reference proteome</keyword>
<dbReference type="Proteomes" id="UP001344658">
    <property type="component" value="Unassembled WGS sequence"/>
</dbReference>
<feature type="compositionally biased region" description="Low complexity" evidence="1">
    <location>
        <begin position="356"/>
        <end position="374"/>
    </location>
</feature>
<organism evidence="2 3">
    <name type="scientific">Actinacidiphila polyblastidii</name>
    <dbReference type="NCBI Taxonomy" id="3110430"/>
    <lineage>
        <taxon>Bacteria</taxon>
        <taxon>Bacillati</taxon>
        <taxon>Actinomycetota</taxon>
        <taxon>Actinomycetes</taxon>
        <taxon>Kitasatosporales</taxon>
        <taxon>Streptomycetaceae</taxon>
        <taxon>Actinacidiphila</taxon>
    </lineage>
</organism>